<feature type="compositionally biased region" description="Low complexity" evidence="1">
    <location>
        <begin position="436"/>
        <end position="453"/>
    </location>
</feature>
<dbReference type="AlphaFoldDB" id="A0A0C9WAC7"/>
<dbReference type="OrthoDB" id="2689409at2759"/>
<protein>
    <submittedName>
        <fullName evidence="2">Unplaced genomic scaffold scaffold_38, whole genome shotgun sequence</fullName>
    </submittedName>
</protein>
<evidence type="ECO:0000313" key="2">
    <source>
        <dbReference type="EMBL" id="KIJ60416.1"/>
    </source>
</evidence>
<feature type="compositionally biased region" description="Acidic residues" evidence="1">
    <location>
        <begin position="77"/>
        <end position="99"/>
    </location>
</feature>
<accession>A0A0C9WAC7</accession>
<feature type="region of interest" description="Disordered" evidence="1">
    <location>
        <begin position="1"/>
        <end position="20"/>
    </location>
</feature>
<evidence type="ECO:0000256" key="1">
    <source>
        <dbReference type="SAM" id="MobiDB-lite"/>
    </source>
</evidence>
<name>A0A0C9WAC7_9AGAM</name>
<keyword evidence="3" id="KW-1185">Reference proteome</keyword>
<organism evidence="2 3">
    <name type="scientific">Hydnomerulius pinastri MD-312</name>
    <dbReference type="NCBI Taxonomy" id="994086"/>
    <lineage>
        <taxon>Eukaryota</taxon>
        <taxon>Fungi</taxon>
        <taxon>Dikarya</taxon>
        <taxon>Basidiomycota</taxon>
        <taxon>Agaricomycotina</taxon>
        <taxon>Agaricomycetes</taxon>
        <taxon>Agaricomycetidae</taxon>
        <taxon>Boletales</taxon>
        <taxon>Boletales incertae sedis</taxon>
        <taxon>Leucogyrophana</taxon>
    </lineage>
</organism>
<reference evidence="2 3" key="1">
    <citation type="submission" date="2014-04" db="EMBL/GenBank/DDBJ databases">
        <title>Evolutionary Origins and Diversification of the Mycorrhizal Mutualists.</title>
        <authorList>
            <consortium name="DOE Joint Genome Institute"/>
            <consortium name="Mycorrhizal Genomics Consortium"/>
            <person name="Kohler A."/>
            <person name="Kuo A."/>
            <person name="Nagy L.G."/>
            <person name="Floudas D."/>
            <person name="Copeland A."/>
            <person name="Barry K.W."/>
            <person name="Cichocki N."/>
            <person name="Veneault-Fourrey C."/>
            <person name="LaButti K."/>
            <person name="Lindquist E.A."/>
            <person name="Lipzen A."/>
            <person name="Lundell T."/>
            <person name="Morin E."/>
            <person name="Murat C."/>
            <person name="Riley R."/>
            <person name="Ohm R."/>
            <person name="Sun H."/>
            <person name="Tunlid A."/>
            <person name="Henrissat B."/>
            <person name="Grigoriev I.V."/>
            <person name="Hibbett D.S."/>
            <person name="Martin F."/>
        </authorList>
    </citation>
    <scope>NUCLEOTIDE SEQUENCE [LARGE SCALE GENOMIC DNA]</scope>
    <source>
        <strain evidence="2 3">MD-312</strain>
    </source>
</reference>
<sequence length="533" mass="59556">MSSHPKPHLCQSSSTPLSEQECEDQYLDSFQLKMYRIKDTRSVVYHPQLLTMIYQKLVTIKDIEEITARKLTPPYDEGGEEEEDKEAEVEEDKEAEEDKEVEKDKEVEQEEPQHRSKAIIPVQGVHYSNILTEHPPKKTPHGGEDVTADDDPTHPHVSGCLSQAAYMKVQELGRCTVEEVEAIAKEFNKSRCSIMIAAGLMTKASHSRSDWNMYQSWYAHTYPKAKDNSLSTVCQVWDHVENIVIAGVVLYMGVSEASHHAAGIFSGSELLTNLIEEKKYDIKLLMDYLTTVVKSNFNPKAISACMLEAYTYPALKAHMGKDFKLKQANLAKKTKLKKIKIEIPIPTIKFEIVPWTAKHTSWVTNNDPRVVDIPLVVDVKGQILWVLQESVKFRQDMMIADEDPSANTMSNPHLISQGTAVRTSTNPHPHRQPCTSLPSSLSLPSTPEPLASSPLPPSSHFPSPIHPPMHTLHQLFILVPAMVIISRTPKSNSGPTPTPIPLSAPRAPILGDSVQLQTLFLIGSNPFVLSITF</sequence>
<proteinExistence type="predicted"/>
<feature type="region of interest" description="Disordered" evidence="1">
    <location>
        <begin position="419"/>
        <end position="464"/>
    </location>
</feature>
<evidence type="ECO:0000313" key="3">
    <source>
        <dbReference type="Proteomes" id="UP000053820"/>
    </source>
</evidence>
<dbReference type="Proteomes" id="UP000053820">
    <property type="component" value="Unassembled WGS sequence"/>
</dbReference>
<feature type="compositionally biased region" description="Basic and acidic residues" evidence="1">
    <location>
        <begin position="100"/>
        <end position="114"/>
    </location>
</feature>
<feature type="compositionally biased region" description="Pro residues" evidence="1">
    <location>
        <begin position="454"/>
        <end position="464"/>
    </location>
</feature>
<dbReference type="EMBL" id="KN839872">
    <property type="protein sequence ID" value="KIJ60416.1"/>
    <property type="molecule type" value="Genomic_DNA"/>
</dbReference>
<feature type="region of interest" description="Disordered" evidence="1">
    <location>
        <begin position="71"/>
        <end position="119"/>
    </location>
</feature>
<dbReference type="HOGENOM" id="CLU_510949_0_0_1"/>
<gene>
    <name evidence="2" type="ORF">HYDPIDRAFT_32221</name>
</gene>